<dbReference type="InParanoid" id="B7G2P3"/>
<accession>B7G2P3</accession>
<dbReference type="Pfam" id="PF07386">
    <property type="entry name" value="DUF1499"/>
    <property type="match status" value="1"/>
</dbReference>
<dbReference type="RefSeq" id="XP_002181242.1">
    <property type="nucleotide sequence ID" value="XM_002181206.1"/>
</dbReference>
<dbReference type="PANTHER" id="PTHR34801">
    <property type="entry name" value="EXPRESSED PROTEIN"/>
    <property type="match status" value="1"/>
</dbReference>
<dbReference type="HOGENOM" id="CLU_910491_0_0_1"/>
<dbReference type="OrthoDB" id="41501at2759"/>
<sequence>MTMKMGMRCLTFILFTCDASWSLVPSVSYNAQRLACRAPTNDVVNTGQREEVDDVGFGRRQALAAAFGLATTSFSFASTLSSSPPSANAFDNKISSKYDDRPKRRGPQPKDLGVAIRTNFEGDEFAGLKNCGAAPNCFCSTMVDDPDHAIPAFVWPGSLDQKQAFAQLQETLQAYPPGQNGVDGGGFLMKTFDDNKGYAFVQFEALKNGYIDDVEFAYIEGYGERAVQVRSSSRVGYLDYGVNAKRVNWIAKELRGKGWDAVGIDFTTHRGYALENQI</sequence>
<dbReference type="PaxDb" id="2850-Phatr47157"/>
<keyword evidence="4" id="KW-1185">Reference proteome</keyword>
<organism evidence="3 4">
    <name type="scientific">Phaeodactylum tricornutum (strain CCAP 1055/1)</name>
    <dbReference type="NCBI Taxonomy" id="556484"/>
    <lineage>
        <taxon>Eukaryota</taxon>
        <taxon>Sar</taxon>
        <taxon>Stramenopiles</taxon>
        <taxon>Ochrophyta</taxon>
        <taxon>Bacillariophyta</taxon>
        <taxon>Bacillariophyceae</taxon>
        <taxon>Bacillariophycidae</taxon>
        <taxon>Naviculales</taxon>
        <taxon>Phaeodactylaceae</taxon>
        <taxon>Phaeodactylum</taxon>
    </lineage>
</organism>
<reference evidence="3 4" key="1">
    <citation type="journal article" date="2008" name="Nature">
        <title>The Phaeodactylum genome reveals the evolutionary history of diatom genomes.</title>
        <authorList>
            <person name="Bowler C."/>
            <person name="Allen A.E."/>
            <person name="Badger J.H."/>
            <person name="Grimwood J."/>
            <person name="Jabbari K."/>
            <person name="Kuo A."/>
            <person name="Maheswari U."/>
            <person name="Martens C."/>
            <person name="Maumus F."/>
            <person name="Otillar R.P."/>
            <person name="Rayko E."/>
            <person name="Salamov A."/>
            <person name="Vandepoele K."/>
            <person name="Beszteri B."/>
            <person name="Gruber A."/>
            <person name="Heijde M."/>
            <person name="Katinka M."/>
            <person name="Mock T."/>
            <person name="Valentin K."/>
            <person name="Verret F."/>
            <person name="Berges J.A."/>
            <person name="Brownlee C."/>
            <person name="Cadoret J.P."/>
            <person name="Chiovitti A."/>
            <person name="Choi C.J."/>
            <person name="Coesel S."/>
            <person name="De Martino A."/>
            <person name="Detter J.C."/>
            <person name="Durkin C."/>
            <person name="Falciatore A."/>
            <person name="Fournet J."/>
            <person name="Haruta M."/>
            <person name="Huysman M.J."/>
            <person name="Jenkins B.D."/>
            <person name="Jiroutova K."/>
            <person name="Jorgensen R.E."/>
            <person name="Joubert Y."/>
            <person name="Kaplan A."/>
            <person name="Kroger N."/>
            <person name="Kroth P.G."/>
            <person name="La Roche J."/>
            <person name="Lindquist E."/>
            <person name="Lommer M."/>
            <person name="Martin-Jezequel V."/>
            <person name="Lopez P.J."/>
            <person name="Lucas S."/>
            <person name="Mangogna M."/>
            <person name="McGinnis K."/>
            <person name="Medlin L.K."/>
            <person name="Montsant A."/>
            <person name="Oudot-Le Secq M.P."/>
            <person name="Napoli C."/>
            <person name="Obornik M."/>
            <person name="Parker M.S."/>
            <person name="Petit J.L."/>
            <person name="Porcel B.M."/>
            <person name="Poulsen N."/>
            <person name="Robison M."/>
            <person name="Rychlewski L."/>
            <person name="Rynearson T.A."/>
            <person name="Schmutz J."/>
            <person name="Shapiro H."/>
            <person name="Siaut M."/>
            <person name="Stanley M."/>
            <person name="Sussman M.R."/>
            <person name="Taylor A.R."/>
            <person name="Vardi A."/>
            <person name="von Dassow P."/>
            <person name="Vyverman W."/>
            <person name="Willis A."/>
            <person name="Wyrwicz L.S."/>
            <person name="Rokhsar D.S."/>
            <person name="Weissenbach J."/>
            <person name="Armbrust E.V."/>
            <person name="Green B.R."/>
            <person name="Van de Peer Y."/>
            <person name="Grigoriev I.V."/>
        </authorList>
    </citation>
    <scope>NUCLEOTIDE SEQUENCE [LARGE SCALE GENOMIC DNA]</scope>
    <source>
        <strain evidence="3 4">CCAP 1055/1</strain>
    </source>
</reference>
<proteinExistence type="predicted"/>
<dbReference type="InterPro" id="IPR010865">
    <property type="entry name" value="DUF1499"/>
</dbReference>
<protein>
    <submittedName>
        <fullName evidence="3">Uncharacterized protein</fullName>
    </submittedName>
</protein>
<dbReference type="Proteomes" id="UP000000759">
    <property type="component" value="Chromosome 12"/>
</dbReference>
<gene>
    <name evidence="3" type="ORF">PHATRDRAFT_47157</name>
</gene>
<dbReference type="EMBL" id="CM000614">
    <property type="protein sequence ID" value="EEC47165.1"/>
    <property type="molecule type" value="Genomic_DNA"/>
</dbReference>
<dbReference type="PANTHER" id="PTHR34801:SF6">
    <property type="entry name" value="SLL1620 PROTEIN"/>
    <property type="match status" value="1"/>
</dbReference>
<reference evidence="4" key="2">
    <citation type="submission" date="2008-08" db="EMBL/GenBank/DDBJ databases">
        <authorList>
            <consortium name="Diatom Consortium"/>
            <person name="Grigoriev I."/>
            <person name="Grimwood J."/>
            <person name="Kuo A."/>
            <person name="Otillar R.P."/>
            <person name="Salamov A."/>
            <person name="Detter J.C."/>
            <person name="Lindquist E."/>
            <person name="Shapiro H."/>
            <person name="Lucas S."/>
            <person name="Glavina del Rio T."/>
            <person name="Pitluck S."/>
            <person name="Rokhsar D."/>
            <person name="Bowler C."/>
        </authorList>
    </citation>
    <scope>GENOME REANNOTATION</scope>
    <source>
        <strain evidence="4">CCAP 1055/1</strain>
    </source>
</reference>
<dbReference type="GeneID" id="7201943"/>
<evidence type="ECO:0000256" key="2">
    <source>
        <dbReference type="SAM" id="SignalP"/>
    </source>
</evidence>
<feature type="region of interest" description="Disordered" evidence="1">
    <location>
        <begin position="79"/>
        <end position="112"/>
    </location>
</feature>
<name>B7G2P3_PHATC</name>
<keyword evidence="2" id="KW-0732">Signal</keyword>
<feature type="chain" id="PRO_5002855754" evidence="2">
    <location>
        <begin position="23"/>
        <end position="278"/>
    </location>
</feature>
<evidence type="ECO:0000313" key="3">
    <source>
        <dbReference type="EMBL" id="EEC47165.1"/>
    </source>
</evidence>
<feature type="signal peptide" evidence="2">
    <location>
        <begin position="1"/>
        <end position="22"/>
    </location>
</feature>
<dbReference type="eggNOG" id="ENOG502S3VW">
    <property type="taxonomic scope" value="Eukaryota"/>
</dbReference>
<dbReference type="KEGG" id="pti:PHATRDRAFT_47157"/>
<dbReference type="AlphaFoldDB" id="B7G2P3"/>
<evidence type="ECO:0000313" key="4">
    <source>
        <dbReference type="Proteomes" id="UP000000759"/>
    </source>
</evidence>
<evidence type="ECO:0000256" key="1">
    <source>
        <dbReference type="SAM" id="MobiDB-lite"/>
    </source>
</evidence>